<dbReference type="OrthoDB" id="5984008at2759"/>
<keyword evidence="1" id="KW-0472">Membrane</keyword>
<feature type="transmembrane region" description="Helical" evidence="1">
    <location>
        <begin position="66"/>
        <end position="88"/>
    </location>
</feature>
<keyword evidence="3" id="KW-1185">Reference proteome</keyword>
<evidence type="ECO:0000313" key="2">
    <source>
        <dbReference type="EMBL" id="CAB3248293.1"/>
    </source>
</evidence>
<evidence type="ECO:0000313" key="3">
    <source>
        <dbReference type="Proteomes" id="UP000494106"/>
    </source>
</evidence>
<dbReference type="EMBL" id="CADEBC010000533">
    <property type="protein sequence ID" value="CAB3248293.1"/>
    <property type="molecule type" value="Genomic_DNA"/>
</dbReference>
<organism evidence="2 3">
    <name type="scientific">Arctia plantaginis</name>
    <name type="common">Wood tiger moth</name>
    <name type="synonym">Phalaena plantaginis</name>
    <dbReference type="NCBI Taxonomy" id="874455"/>
    <lineage>
        <taxon>Eukaryota</taxon>
        <taxon>Metazoa</taxon>
        <taxon>Ecdysozoa</taxon>
        <taxon>Arthropoda</taxon>
        <taxon>Hexapoda</taxon>
        <taxon>Insecta</taxon>
        <taxon>Pterygota</taxon>
        <taxon>Neoptera</taxon>
        <taxon>Endopterygota</taxon>
        <taxon>Lepidoptera</taxon>
        <taxon>Glossata</taxon>
        <taxon>Ditrysia</taxon>
        <taxon>Noctuoidea</taxon>
        <taxon>Erebidae</taxon>
        <taxon>Arctiinae</taxon>
        <taxon>Arctia</taxon>
    </lineage>
</organism>
<keyword evidence="1" id="KW-1133">Transmembrane helix</keyword>
<protein>
    <submittedName>
        <fullName evidence="2">Uncharacterized protein</fullName>
    </submittedName>
</protein>
<dbReference type="Proteomes" id="UP000494106">
    <property type="component" value="Unassembled WGS sequence"/>
</dbReference>
<sequence length="157" mass="17455">MKVSPTIEPIFIAPINNIINLTIPSDKDLNFTLSTTPLLKELERKIKDLEKESAISEENDMSIHDIHHYTLIYGLWGVSIIAASVYLCRRVRCRRQAAAASSAAAEADRCRPESHNSVLSSARVIVNECSAQVKSEPCYKDRGTSPVLKKISFSEPL</sequence>
<dbReference type="AlphaFoldDB" id="A0A8S1ATV9"/>
<reference evidence="2 3" key="1">
    <citation type="submission" date="2020-04" db="EMBL/GenBank/DDBJ databases">
        <authorList>
            <person name="Wallbank WR R."/>
            <person name="Pardo Diaz C."/>
            <person name="Kozak K."/>
            <person name="Martin S."/>
            <person name="Jiggins C."/>
            <person name="Moest M."/>
            <person name="Warren A I."/>
            <person name="Byers J.R.P. K."/>
            <person name="Montejo-Kovacevich G."/>
            <person name="Yen C E."/>
        </authorList>
    </citation>
    <scope>NUCLEOTIDE SEQUENCE [LARGE SCALE GENOMIC DNA]</scope>
</reference>
<name>A0A8S1ATV9_ARCPL</name>
<keyword evidence="1" id="KW-0812">Transmembrane</keyword>
<evidence type="ECO:0000256" key="1">
    <source>
        <dbReference type="SAM" id="Phobius"/>
    </source>
</evidence>
<proteinExistence type="predicted"/>
<gene>
    <name evidence="2" type="ORF">APLA_LOCUS11640</name>
</gene>
<comment type="caution">
    <text evidence="2">The sequence shown here is derived from an EMBL/GenBank/DDBJ whole genome shotgun (WGS) entry which is preliminary data.</text>
</comment>
<accession>A0A8S1ATV9</accession>